<organism evidence="7 8">
    <name type="scientific">Candidatus Gottesmanbacteria bacterium GW2011_GWA1_43_11</name>
    <dbReference type="NCBI Taxonomy" id="1618436"/>
    <lineage>
        <taxon>Bacteria</taxon>
        <taxon>Candidatus Gottesmaniibacteriota</taxon>
    </lineage>
</organism>
<evidence type="ECO:0000313" key="7">
    <source>
        <dbReference type="EMBL" id="KKS85053.1"/>
    </source>
</evidence>
<dbReference type="GO" id="GO:0009252">
    <property type="term" value="P:peptidoglycan biosynthetic process"/>
    <property type="evidence" value="ECO:0007669"/>
    <property type="project" value="UniProtKB-KW"/>
</dbReference>
<proteinExistence type="inferred from homology"/>
<dbReference type="PROSITE" id="PS51191">
    <property type="entry name" value="FEMABX"/>
    <property type="match status" value="1"/>
</dbReference>
<evidence type="ECO:0000256" key="2">
    <source>
        <dbReference type="ARBA" id="ARBA00022679"/>
    </source>
</evidence>
<evidence type="ECO:0000256" key="5">
    <source>
        <dbReference type="ARBA" id="ARBA00023315"/>
    </source>
</evidence>
<dbReference type="AlphaFoldDB" id="A0A0G1FDY4"/>
<dbReference type="InterPro" id="IPR016181">
    <property type="entry name" value="Acyl_CoA_acyltransferase"/>
</dbReference>
<dbReference type="GO" id="GO:0071555">
    <property type="term" value="P:cell wall organization"/>
    <property type="evidence" value="ECO:0007669"/>
    <property type="project" value="UniProtKB-KW"/>
</dbReference>
<name>A0A0G1FDY4_9BACT</name>
<dbReference type="Proteomes" id="UP000034543">
    <property type="component" value="Unassembled WGS sequence"/>
</dbReference>
<accession>A0A0G1FDY4</accession>
<evidence type="ECO:0000256" key="3">
    <source>
        <dbReference type="ARBA" id="ARBA00022960"/>
    </source>
</evidence>
<keyword evidence="6" id="KW-0961">Cell wall biogenesis/degradation</keyword>
<keyword evidence="3" id="KW-0133">Cell shape</keyword>
<dbReference type="GO" id="GO:0008360">
    <property type="term" value="P:regulation of cell shape"/>
    <property type="evidence" value="ECO:0007669"/>
    <property type="project" value="UniProtKB-KW"/>
</dbReference>
<dbReference type="EMBL" id="LCFB01000011">
    <property type="protein sequence ID" value="KKS85053.1"/>
    <property type="molecule type" value="Genomic_DNA"/>
</dbReference>
<comment type="similarity">
    <text evidence="1">Belongs to the FemABX family.</text>
</comment>
<dbReference type="Gene3D" id="3.40.630.30">
    <property type="match status" value="1"/>
</dbReference>
<dbReference type="GO" id="GO:0016755">
    <property type="term" value="F:aminoacyltransferase activity"/>
    <property type="evidence" value="ECO:0007669"/>
    <property type="project" value="InterPro"/>
</dbReference>
<dbReference type="Pfam" id="PF02388">
    <property type="entry name" value="FemAB"/>
    <property type="match status" value="2"/>
</dbReference>
<keyword evidence="4" id="KW-0573">Peptidoglycan synthesis</keyword>
<comment type="caution">
    <text evidence="7">The sequence shown here is derived from an EMBL/GenBank/DDBJ whole genome shotgun (WGS) entry which is preliminary data.</text>
</comment>
<reference evidence="7 8" key="1">
    <citation type="journal article" date="2015" name="Nature">
        <title>rRNA introns, odd ribosomes, and small enigmatic genomes across a large radiation of phyla.</title>
        <authorList>
            <person name="Brown C.T."/>
            <person name="Hug L.A."/>
            <person name="Thomas B.C."/>
            <person name="Sharon I."/>
            <person name="Castelle C.J."/>
            <person name="Singh A."/>
            <person name="Wilkins M.J."/>
            <person name="Williams K.H."/>
            <person name="Banfield J.F."/>
        </authorList>
    </citation>
    <scope>NUCLEOTIDE SEQUENCE [LARGE SCALE GENOMIC DNA]</scope>
</reference>
<dbReference type="InterPro" id="IPR050644">
    <property type="entry name" value="PG_Glycine_Bridge_Synth"/>
</dbReference>
<keyword evidence="5" id="KW-0012">Acyltransferase</keyword>
<sequence length="337" mass="38739">MKLTVRSSTISEGEWDQFILAESPWAFFQSFAWGETQLLEKVAVARWEFLLDDRKIAQAQTILVKAKRGTFLHVRHGPVVNRELVNDNLLWRQILEFLAAEAKKENAWFCRIGPLLANTQETQRLFANLGVRPAPIHAMDAEYTWVLRLNEAEETILANMRKTTRYLIRQAEKQGVVVKASHQIEDFLRLYNQTAKRQRFVPHRGIEAEFAVFSKRGQAELLVASHSGQQLAAAVILYFGKQAIYHHGASIVSKISASYLLQWHAIKEAKKRGLEWYNFWGIAPEDKLEHPWQGITLFKKGFGGELRSFVHAHDLPVSPLYPVSATIEAVRKRLKHY</sequence>
<evidence type="ECO:0000256" key="1">
    <source>
        <dbReference type="ARBA" id="ARBA00009943"/>
    </source>
</evidence>
<keyword evidence="2" id="KW-0808">Transferase</keyword>
<dbReference type="PANTHER" id="PTHR36174:SF1">
    <property type="entry name" value="LIPID II:GLYCINE GLYCYLTRANSFERASE"/>
    <property type="match status" value="1"/>
</dbReference>
<dbReference type="InterPro" id="IPR003447">
    <property type="entry name" value="FEMABX"/>
</dbReference>
<evidence type="ECO:0000313" key="8">
    <source>
        <dbReference type="Proteomes" id="UP000034543"/>
    </source>
</evidence>
<protein>
    <submittedName>
        <fullName evidence="7">FemAB family protein</fullName>
    </submittedName>
</protein>
<dbReference type="SUPFAM" id="SSF55729">
    <property type="entry name" value="Acyl-CoA N-acyltransferases (Nat)"/>
    <property type="match status" value="2"/>
</dbReference>
<evidence type="ECO:0000256" key="4">
    <source>
        <dbReference type="ARBA" id="ARBA00022984"/>
    </source>
</evidence>
<dbReference type="PANTHER" id="PTHR36174">
    <property type="entry name" value="LIPID II:GLYCINE GLYCYLTRANSFERASE"/>
    <property type="match status" value="1"/>
</dbReference>
<dbReference type="STRING" id="1618436.UV59_C0011G0009"/>
<gene>
    <name evidence="7" type="ORF">UV59_C0011G0009</name>
</gene>
<evidence type="ECO:0000256" key="6">
    <source>
        <dbReference type="ARBA" id="ARBA00023316"/>
    </source>
</evidence>